<dbReference type="AlphaFoldDB" id="B7P5H6"/>
<dbReference type="InterPro" id="IPR018114">
    <property type="entry name" value="TRYPSIN_HIS"/>
</dbReference>
<evidence type="ECO:0000256" key="3">
    <source>
        <dbReference type="SAM" id="SignalP"/>
    </source>
</evidence>
<feature type="chain" id="PRO_5010825806" evidence="3">
    <location>
        <begin position="20"/>
        <end position="159"/>
    </location>
</feature>
<keyword evidence="3" id="KW-0732">Signal</keyword>
<dbReference type="Pfam" id="PF00089">
    <property type="entry name" value="Trypsin"/>
    <property type="match status" value="1"/>
</dbReference>
<dbReference type="Proteomes" id="UP000001555">
    <property type="component" value="Unassembled WGS sequence"/>
</dbReference>
<dbReference type="PROSITE" id="PS50240">
    <property type="entry name" value="TRYPSIN_DOM"/>
    <property type="match status" value="1"/>
</dbReference>
<dbReference type="GO" id="GO:0004252">
    <property type="term" value="F:serine-type endopeptidase activity"/>
    <property type="evidence" value="ECO:0007669"/>
    <property type="project" value="UniProtKB-EC"/>
</dbReference>
<dbReference type="VEuPathDB" id="VectorBase:ISCP_010953"/>
<evidence type="ECO:0000313" key="5">
    <source>
        <dbReference type="EMBL" id="EEC01848.1"/>
    </source>
</evidence>
<reference evidence="6" key="2">
    <citation type="submission" date="2020-05" db="UniProtKB">
        <authorList>
            <consortium name="EnsemblMetazoa"/>
        </authorList>
    </citation>
    <scope>IDENTIFICATION</scope>
    <source>
        <strain evidence="6">wikel</strain>
    </source>
</reference>
<dbReference type="SUPFAM" id="SSF50494">
    <property type="entry name" value="Trypsin-like serine proteases"/>
    <property type="match status" value="1"/>
</dbReference>
<dbReference type="Gene3D" id="2.40.10.10">
    <property type="entry name" value="Trypsin-like serine proteases"/>
    <property type="match status" value="1"/>
</dbReference>
<dbReference type="STRING" id="6945.B7P5H6"/>
<feature type="domain" description="Peptidase S1" evidence="4">
    <location>
        <begin position="58"/>
        <end position="140"/>
    </location>
</feature>
<dbReference type="EMBL" id="DS640738">
    <property type="protein sequence ID" value="EEC01848.1"/>
    <property type="molecule type" value="Genomic_DNA"/>
</dbReference>
<dbReference type="PROSITE" id="PS00134">
    <property type="entry name" value="TRYPSIN_HIS"/>
    <property type="match status" value="1"/>
</dbReference>
<dbReference type="EC" id="3.4.21.4" evidence="5"/>
<sequence>MFFPAYLLVLTVLVTKTIAAEQRCGVRGPSSSEAGNAGGTETNEDAASGAKRRGVHRIVGGKDAERIEFPWQISLRRKLPLINTDRGHTCGGSIISEQYVVTAAHCVDGLFTFPSNYKVMVGDQNINAKDDTEDGFEVEQAAREVRPCLPSSRKPTCRS</sequence>
<dbReference type="GO" id="GO:0006508">
    <property type="term" value="P:proteolysis"/>
    <property type="evidence" value="ECO:0007669"/>
    <property type="project" value="InterPro"/>
</dbReference>
<name>B7P5H6_IXOSC</name>
<accession>B7P5H6</accession>
<dbReference type="EMBL" id="ABJB010245793">
    <property type="status" value="NOT_ANNOTATED_CDS"/>
    <property type="molecule type" value="Genomic_DNA"/>
</dbReference>
<feature type="signal peptide" evidence="3">
    <location>
        <begin position="1"/>
        <end position="19"/>
    </location>
</feature>
<dbReference type="VEuPathDB" id="VectorBase:ISCW000361"/>
<dbReference type="EMBL" id="ABJB010035728">
    <property type="status" value="NOT_ANNOTATED_CDS"/>
    <property type="molecule type" value="Genomic_DNA"/>
</dbReference>
<dbReference type="InParanoid" id="B7P5H6"/>
<keyword evidence="1" id="KW-1015">Disulfide bond</keyword>
<dbReference type="InterPro" id="IPR009003">
    <property type="entry name" value="Peptidase_S1_PA"/>
</dbReference>
<dbReference type="HOGENOM" id="CLU_1662716_0_0_1"/>
<dbReference type="PANTHER" id="PTHR24252:SF7">
    <property type="entry name" value="HYALIN"/>
    <property type="match status" value="1"/>
</dbReference>
<evidence type="ECO:0000313" key="6">
    <source>
        <dbReference type="EnsemblMetazoa" id="ISCW000361-PA"/>
    </source>
</evidence>
<keyword evidence="5" id="KW-0378">Hydrolase</keyword>
<evidence type="ECO:0000256" key="2">
    <source>
        <dbReference type="SAM" id="MobiDB-lite"/>
    </source>
</evidence>
<evidence type="ECO:0000256" key="1">
    <source>
        <dbReference type="ARBA" id="ARBA00023157"/>
    </source>
</evidence>
<evidence type="ECO:0000313" key="7">
    <source>
        <dbReference type="Proteomes" id="UP000001555"/>
    </source>
</evidence>
<dbReference type="OrthoDB" id="10012881at2759"/>
<gene>
    <name evidence="5" type="ORF">IscW_ISCW000361</name>
</gene>
<dbReference type="EMBL" id="ABJB010913828">
    <property type="status" value="NOT_ANNOTATED_CDS"/>
    <property type="molecule type" value="Genomic_DNA"/>
</dbReference>
<reference evidence="5 7" key="1">
    <citation type="submission" date="2008-03" db="EMBL/GenBank/DDBJ databases">
        <title>Annotation of Ixodes scapularis.</title>
        <authorList>
            <consortium name="Ixodes scapularis Genome Project Consortium"/>
            <person name="Caler E."/>
            <person name="Hannick L.I."/>
            <person name="Bidwell S."/>
            <person name="Joardar V."/>
            <person name="Thiagarajan M."/>
            <person name="Amedeo P."/>
            <person name="Galinsky K.J."/>
            <person name="Schobel S."/>
            <person name="Inman J."/>
            <person name="Hostetler J."/>
            <person name="Miller J."/>
            <person name="Hammond M."/>
            <person name="Megy K."/>
            <person name="Lawson D."/>
            <person name="Kodira C."/>
            <person name="Sutton G."/>
            <person name="Meyer J."/>
            <person name="Hill C.A."/>
            <person name="Birren B."/>
            <person name="Nene V."/>
            <person name="Collins F."/>
            <person name="Alarcon-Chaidez F."/>
            <person name="Wikel S."/>
            <person name="Strausberg R."/>
        </authorList>
    </citation>
    <scope>NUCLEOTIDE SEQUENCE [LARGE SCALE GENOMIC DNA]</scope>
    <source>
        <strain evidence="7">Wikel</strain>
        <strain evidence="5">Wikel colony</strain>
    </source>
</reference>
<dbReference type="InterPro" id="IPR043504">
    <property type="entry name" value="Peptidase_S1_PA_chymotrypsin"/>
</dbReference>
<dbReference type="InterPro" id="IPR001254">
    <property type="entry name" value="Trypsin_dom"/>
</dbReference>
<dbReference type="FunFam" id="2.40.10.10:FF:000282">
    <property type="entry name" value="Serine-type enodpeptidase, putative"/>
    <property type="match status" value="1"/>
</dbReference>
<protein>
    <submittedName>
        <fullName evidence="5 6">Serine-type enodpeptidase, putative</fullName>
        <ecNumber evidence="5">3.4.21.4</ecNumber>
    </submittedName>
</protein>
<proteinExistence type="predicted"/>
<dbReference type="PANTHER" id="PTHR24252">
    <property type="entry name" value="ACROSIN-RELATED"/>
    <property type="match status" value="1"/>
</dbReference>
<dbReference type="PaxDb" id="6945-B7P5H6"/>
<dbReference type="EnsemblMetazoa" id="ISCW000361-RA">
    <property type="protein sequence ID" value="ISCW000361-PA"/>
    <property type="gene ID" value="ISCW000361"/>
</dbReference>
<keyword evidence="7" id="KW-1185">Reference proteome</keyword>
<dbReference type="VEuPathDB" id="VectorBase:ISCI000361"/>
<feature type="region of interest" description="Disordered" evidence="2">
    <location>
        <begin position="25"/>
        <end position="54"/>
    </location>
</feature>
<evidence type="ECO:0000259" key="4">
    <source>
        <dbReference type="PROSITE" id="PS50240"/>
    </source>
</evidence>
<dbReference type="EMBL" id="ABJB010503572">
    <property type="status" value="NOT_ANNOTATED_CDS"/>
    <property type="molecule type" value="Genomic_DNA"/>
</dbReference>
<organism>
    <name type="scientific">Ixodes scapularis</name>
    <name type="common">Black-legged tick</name>
    <name type="synonym">Deer tick</name>
    <dbReference type="NCBI Taxonomy" id="6945"/>
    <lineage>
        <taxon>Eukaryota</taxon>
        <taxon>Metazoa</taxon>
        <taxon>Ecdysozoa</taxon>
        <taxon>Arthropoda</taxon>
        <taxon>Chelicerata</taxon>
        <taxon>Arachnida</taxon>
        <taxon>Acari</taxon>
        <taxon>Parasitiformes</taxon>
        <taxon>Ixodida</taxon>
        <taxon>Ixodoidea</taxon>
        <taxon>Ixodidae</taxon>
        <taxon>Ixodinae</taxon>
        <taxon>Ixodes</taxon>
    </lineage>
</organism>